<dbReference type="InterPro" id="IPR017853">
    <property type="entry name" value="GH"/>
</dbReference>
<dbReference type="NCBIfam" id="TIGR04183">
    <property type="entry name" value="Por_Secre_tail"/>
    <property type="match status" value="1"/>
</dbReference>
<dbReference type="Proteomes" id="UP000198999">
    <property type="component" value="Unassembled WGS sequence"/>
</dbReference>
<feature type="signal peptide" evidence="2">
    <location>
        <begin position="1"/>
        <end position="18"/>
    </location>
</feature>
<dbReference type="OrthoDB" id="1194731at2"/>
<dbReference type="AlphaFoldDB" id="A0A1H9IWM8"/>
<gene>
    <name evidence="4" type="ORF">SAMN05421824_2315</name>
</gene>
<dbReference type="Pfam" id="PF18962">
    <property type="entry name" value="Por_Secre_tail"/>
    <property type="match status" value="1"/>
</dbReference>
<dbReference type="STRING" id="419940.SAMN05421824_2315"/>
<keyword evidence="5" id="KW-1185">Reference proteome</keyword>
<keyword evidence="1 2" id="KW-0732">Signal</keyword>
<evidence type="ECO:0000259" key="3">
    <source>
        <dbReference type="Pfam" id="PF18962"/>
    </source>
</evidence>
<feature type="chain" id="PRO_5011726602" evidence="2">
    <location>
        <begin position="19"/>
        <end position="733"/>
    </location>
</feature>
<accession>A0A1H9IWM8</accession>
<evidence type="ECO:0000313" key="5">
    <source>
        <dbReference type="Proteomes" id="UP000198999"/>
    </source>
</evidence>
<reference evidence="4 5" key="1">
    <citation type="submission" date="2016-10" db="EMBL/GenBank/DDBJ databases">
        <authorList>
            <person name="de Groot N.N."/>
        </authorList>
    </citation>
    <scope>NUCLEOTIDE SEQUENCE [LARGE SCALE GENOMIC DNA]</scope>
    <source>
        <strain evidence="4 5">DSM 21035</strain>
    </source>
</reference>
<feature type="domain" description="Secretion system C-terminal sorting" evidence="3">
    <location>
        <begin position="661"/>
        <end position="729"/>
    </location>
</feature>
<evidence type="ECO:0000256" key="2">
    <source>
        <dbReference type="SAM" id="SignalP"/>
    </source>
</evidence>
<evidence type="ECO:0000256" key="1">
    <source>
        <dbReference type="ARBA" id="ARBA00022729"/>
    </source>
</evidence>
<protein>
    <submittedName>
        <fullName evidence="4">Por secretion system C-terminal sorting domain-containing protein</fullName>
    </submittedName>
</protein>
<dbReference type="Gene3D" id="3.20.20.80">
    <property type="entry name" value="Glycosidases"/>
    <property type="match status" value="1"/>
</dbReference>
<name>A0A1H9IWM8_9FLAO</name>
<evidence type="ECO:0000313" key="4">
    <source>
        <dbReference type="EMBL" id="SEQ79201.1"/>
    </source>
</evidence>
<dbReference type="EMBL" id="FOFN01000003">
    <property type="protein sequence ID" value="SEQ79201.1"/>
    <property type="molecule type" value="Genomic_DNA"/>
</dbReference>
<dbReference type="RefSeq" id="WP_092579693.1">
    <property type="nucleotide sequence ID" value="NZ_FOFN01000003.1"/>
</dbReference>
<dbReference type="SUPFAM" id="SSF51445">
    <property type="entry name" value="(Trans)glycosidases"/>
    <property type="match status" value="1"/>
</dbReference>
<sequence>MKIKVLLLFLIVILKSNAQDYPFNLPDNIEATINLNTESQESFNNLLLGTNIHHFSTDEEKDFVRLFNPLSVRFPHGLWANWYDWRRDVSRLFGEEQFEYKQGANGTPRMKEVDFLANLYIFDNNNIKVGIDGLTTLNTERKSNTGKGFSMMWTFNMSADGTDFSNGSPESVARYQDLINRGFEVKDVEMGNENFYPGQRSSIIPNAEDYIARAKSMSAALKELNPNIRVSIPLLRRDSWANPNWNIDLTVDQSYFDAVTIHTYVGSDPDDASNSDEAYSTALTARKHLLASVIDYPRKVTNKPIWLTEWGVKSGGPNAVSALGAVDCFLMMSENQDIFERANWFSTNGKLNSMLVWEEYIDGQGNTKERIKYPLEKTLFGSAYEITRSILENSTLIGSDIEAPNLVEGVKAVSARVVWKDGKATILALNLTDKDVVFNVSVDGGIFTDTYIHKAMAFLAVDEERALPYNDSPLSLIKEGTGQIILPKLSINTIALSGVNFTEALPSNNFNIETISETCTGKNNGKIIINTLRTKNYRIQIAGVDYSFTKDITIENLSSGNYDFCITVDGEDFEQCFSLEIESGNSISGKIAQNKDKATIAIESGEGPYTIIKNGDLLMTTYQKYLEINVAHGDVIDVKAKTDCQGKLSKRINMLENILAYPNPSKGVFDMYIPNDFKEVTLQMFNVYGQLISNQVHAVNGGKVHIDISNKPSGIYFVKVGIENQATVKIMKQ</sequence>
<organism evidence="4 5">
    <name type="scientific">Hyunsoonleella jejuensis</name>
    <dbReference type="NCBI Taxonomy" id="419940"/>
    <lineage>
        <taxon>Bacteria</taxon>
        <taxon>Pseudomonadati</taxon>
        <taxon>Bacteroidota</taxon>
        <taxon>Flavobacteriia</taxon>
        <taxon>Flavobacteriales</taxon>
        <taxon>Flavobacteriaceae</taxon>
    </lineage>
</organism>
<dbReference type="InterPro" id="IPR026444">
    <property type="entry name" value="Secre_tail"/>
</dbReference>
<proteinExistence type="predicted"/>